<dbReference type="SUPFAM" id="SSF101874">
    <property type="entry name" value="YceI-like"/>
    <property type="match status" value="1"/>
</dbReference>
<dbReference type="Pfam" id="PF04264">
    <property type="entry name" value="YceI"/>
    <property type="match status" value="1"/>
</dbReference>
<dbReference type="SMART" id="SM00867">
    <property type="entry name" value="YceI"/>
    <property type="match status" value="1"/>
</dbReference>
<evidence type="ECO:0000256" key="1">
    <source>
        <dbReference type="SAM" id="SignalP"/>
    </source>
</evidence>
<gene>
    <name evidence="3" type="ORF">B8X00_08225</name>
</gene>
<dbReference type="AlphaFoldDB" id="A0A269XXI8"/>
<dbReference type="Proteomes" id="UP000216151">
    <property type="component" value="Unassembled WGS sequence"/>
</dbReference>
<dbReference type="InterPro" id="IPR007372">
    <property type="entry name" value="Lipid/polyisoprenoid-bd_YceI"/>
</dbReference>
<proteinExistence type="predicted"/>
<comment type="caution">
    <text evidence="3">The sequence shown here is derived from an EMBL/GenBank/DDBJ whole genome shotgun (WGS) entry which is preliminary data.</text>
</comment>
<accession>A0A269XXI8</accession>
<organism evidence="3 4">
    <name type="scientific">Acetobacter fabarum</name>
    <dbReference type="NCBI Taxonomy" id="483199"/>
    <lineage>
        <taxon>Bacteria</taxon>
        <taxon>Pseudomonadati</taxon>
        <taxon>Pseudomonadota</taxon>
        <taxon>Alphaproteobacteria</taxon>
        <taxon>Acetobacterales</taxon>
        <taxon>Acetobacteraceae</taxon>
        <taxon>Acetobacter</taxon>
    </lineage>
</organism>
<feature type="chain" id="PRO_5013103055" evidence="1">
    <location>
        <begin position="26"/>
        <end position="205"/>
    </location>
</feature>
<dbReference type="OrthoDB" id="9811006at2"/>
<keyword evidence="1" id="KW-0732">Signal</keyword>
<dbReference type="EMBL" id="NCXK01000009">
    <property type="protein sequence ID" value="PAK77965.1"/>
    <property type="molecule type" value="Genomic_DNA"/>
</dbReference>
<dbReference type="InterPro" id="IPR036761">
    <property type="entry name" value="TTHA0802/YceI-like_sf"/>
</dbReference>
<keyword evidence="4" id="KW-1185">Reference proteome</keyword>
<dbReference type="Gene3D" id="2.40.128.110">
    <property type="entry name" value="Lipid/polyisoprenoid-binding, YceI-like"/>
    <property type="match status" value="1"/>
</dbReference>
<evidence type="ECO:0000259" key="2">
    <source>
        <dbReference type="SMART" id="SM00867"/>
    </source>
</evidence>
<evidence type="ECO:0000313" key="3">
    <source>
        <dbReference type="EMBL" id="PAK77965.1"/>
    </source>
</evidence>
<name>A0A269XXI8_9PROT</name>
<evidence type="ECO:0000313" key="4">
    <source>
        <dbReference type="Proteomes" id="UP000216151"/>
    </source>
</evidence>
<feature type="domain" description="Lipid/polyisoprenoid-binding YceI-like" evidence="2">
    <location>
        <begin position="38"/>
        <end position="202"/>
    </location>
</feature>
<reference evidence="3 4" key="1">
    <citation type="submission" date="2017-04" db="EMBL/GenBank/DDBJ databases">
        <title>Kefir bacterial isolates.</title>
        <authorList>
            <person name="Kim Y."/>
            <person name="Blasche S."/>
            <person name="Patil K.R."/>
        </authorList>
    </citation>
    <scope>NUCLEOTIDE SEQUENCE [LARGE SCALE GENOMIC DNA]</scope>
    <source>
        <strain evidence="3 4">KR</strain>
    </source>
</reference>
<dbReference type="PANTHER" id="PTHR34406">
    <property type="entry name" value="PROTEIN YCEI"/>
    <property type="match status" value="1"/>
</dbReference>
<sequence>MNRASLLFSAASAIIAFSTLSPVSAQTITKASQVQSGTYAVEAGHTQIGFSVLHFGFTNYYGAFSNASGTLELNAQSPASSRLSVTIPVASVQTTSSQLTDELKGPQWFDATKFPNATFVSTSIKMLGQNDATIHGNLTLHGVTKPITLNAHFVGAGINPMDKKYTTGFDATSTFNRSDFGIKTYVPYVSDSVTLRISGAFEKQN</sequence>
<dbReference type="RefSeq" id="WP_095349791.1">
    <property type="nucleotide sequence ID" value="NZ_JBDNMF010000019.1"/>
</dbReference>
<feature type="signal peptide" evidence="1">
    <location>
        <begin position="1"/>
        <end position="25"/>
    </location>
</feature>
<protein>
    <submittedName>
        <fullName evidence="3">Polyisoprenoid-binding protein</fullName>
    </submittedName>
</protein>
<dbReference type="PANTHER" id="PTHR34406:SF1">
    <property type="entry name" value="PROTEIN YCEI"/>
    <property type="match status" value="1"/>
</dbReference>